<dbReference type="InParanoid" id="A0A6P8ZCB2"/>
<proteinExistence type="predicted"/>
<keyword evidence="2" id="KW-1185">Reference proteome</keyword>
<evidence type="ECO:0000313" key="2">
    <source>
        <dbReference type="Proteomes" id="UP000515158"/>
    </source>
</evidence>
<reference evidence="3" key="1">
    <citation type="submission" date="2025-08" db="UniProtKB">
        <authorList>
            <consortium name="RefSeq"/>
        </authorList>
    </citation>
    <scope>IDENTIFICATION</scope>
    <source>
        <tissue evidence="3">Total insect</tissue>
    </source>
</reference>
<organism evidence="3">
    <name type="scientific">Thrips palmi</name>
    <name type="common">Melon thrips</name>
    <dbReference type="NCBI Taxonomy" id="161013"/>
    <lineage>
        <taxon>Eukaryota</taxon>
        <taxon>Metazoa</taxon>
        <taxon>Ecdysozoa</taxon>
        <taxon>Arthropoda</taxon>
        <taxon>Hexapoda</taxon>
        <taxon>Insecta</taxon>
        <taxon>Pterygota</taxon>
        <taxon>Neoptera</taxon>
        <taxon>Paraneoptera</taxon>
        <taxon>Thysanoptera</taxon>
        <taxon>Terebrantia</taxon>
        <taxon>Thripoidea</taxon>
        <taxon>Thripidae</taxon>
        <taxon>Thrips</taxon>
    </lineage>
</organism>
<evidence type="ECO:0000256" key="1">
    <source>
        <dbReference type="SAM" id="MobiDB-lite"/>
    </source>
</evidence>
<evidence type="ECO:0000313" key="3">
    <source>
        <dbReference type="RefSeq" id="XP_034246177.1"/>
    </source>
</evidence>
<protein>
    <submittedName>
        <fullName evidence="3">Uncharacterized protein LOC117648084 isoform X1</fullName>
    </submittedName>
</protein>
<accession>A0A6P8ZCB2</accession>
<dbReference type="AlphaFoldDB" id="A0A6P8ZCB2"/>
<feature type="region of interest" description="Disordered" evidence="1">
    <location>
        <begin position="1"/>
        <end position="142"/>
    </location>
</feature>
<feature type="compositionally biased region" description="Basic residues" evidence="1">
    <location>
        <begin position="82"/>
        <end position="92"/>
    </location>
</feature>
<dbReference type="GeneID" id="117648084"/>
<name>A0A6P8ZCB2_THRPL</name>
<dbReference type="KEGG" id="tpal:117648084"/>
<dbReference type="RefSeq" id="XP_034246177.1">
    <property type="nucleotide sequence ID" value="XM_034390286.1"/>
</dbReference>
<dbReference type="Proteomes" id="UP000515158">
    <property type="component" value="Unplaced"/>
</dbReference>
<gene>
    <name evidence="3" type="primary">LOC117648084</name>
</gene>
<sequence>MGQGHQDQVIGAEDREAQEQRATVPQVSRRARRGAATEGTRGGATRQAVLHSQNEQIEEAMDQGHEDQVLGAEDEVQPTPPPRRRVAPRRAPRPGTPAPARRAATAARVTRRSPALAAQREQRAVRRGAAAQETAAARRERERDARANRAILQFQEEFNAAQAIRERQLYWERLGRELALEEPEDLPDVRILQQLPVVDPNEPTPAEFEIMNAMRESGPVGVDESNWRVCKTYLTHREFTRDEAWQQVNEVARLVQMLPPVEDSVAEDGEESCVCCDNKAARTCYPCTHKVLCNECCMKCFSTFKIKPNGMAVPQCCPVCKCVIGMVV</sequence>
<feature type="compositionally biased region" description="Low complexity" evidence="1">
    <location>
        <begin position="98"/>
        <end position="115"/>
    </location>
</feature>
<feature type="compositionally biased region" description="Low complexity" evidence="1">
    <location>
        <begin position="34"/>
        <end position="46"/>
    </location>
</feature>